<dbReference type="Gene3D" id="1.10.10.10">
    <property type="entry name" value="Winged helix-like DNA-binding domain superfamily/Winged helix DNA-binding domain"/>
    <property type="match status" value="1"/>
</dbReference>
<dbReference type="SUPFAM" id="SSF46785">
    <property type="entry name" value="Winged helix' DNA-binding domain"/>
    <property type="match status" value="1"/>
</dbReference>
<dbReference type="CDD" id="cd07377">
    <property type="entry name" value="WHTH_GntR"/>
    <property type="match status" value="1"/>
</dbReference>
<dbReference type="InterPro" id="IPR036388">
    <property type="entry name" value="WH-like_DNA-bd_sf"/>
</dbReference>
<dbReference type="RefSeq" id="WP_341409599.1">
    <property type="nucleotide sequence ID" value="NZ_JBBUTH010000003.1"/>
</dbReference>
<proteinExistence type="predicted"/>
<dbReference type="PROSITE" id="PS50949">
    <property type="entry name" value="HTH_GNTR"/>
    <property type="match status" value="1"/>
</dbReference>
<evidence type="ECO:0000256" key="1">
    <source>
        <dbReference type="ARBA" id="ARBA00023015"/>
    </source>
</evidence>
<reference evidence="5 6" key="1">
    <citation type="submission" date="2024-04" db="EMBL/GenBank/DDBJ databases">
        <title>Novel species of the genus Ideonella isolated from streams.</title>
        <authorList>
            <person name="Lu H."/>
        </authorList>
    </citation>
    <scope>NUCLEOTIDE SEQUENCE [LARGE SCALE GENOMIC DNA]</scope>
    <source>
        <strain evidence="5 6">DXS22W</strain>
    </source>
</reference>
<sequence>MQMHFDIVPGSPVPIYRQIVEQLRRQVAGGQCQPGDELPSVRALALQHAINPMTVSKAYSLLEAEGLLERRRGVGMAVAATRHRTDAPTPTQLLRPTLREAAQQARELGLDASTALSLFAQCLQDAMPDERQDPGSPSA</sequence>
<dbReference type="PANTHER" id="PTHR38445:SF7">
    <property type="entry name" value="GNTR-FAMILY TRANSCRIPTIONAL REGULATOR"/>
    <property type="match status" value="1"/>
</dbReference>
<accession>A0ABU9CDG1</accession>
<evidence type="ECO:0000256" key="2">
    <source>
        <dbReference type="ARBA" id="ARBA00023125"/>
    </source>
</evidence>
<evidence type="ECO:0000259" key="4">
    <source>
        <dbReference type="PROSITE" id="PS50949"/>
    </source>
</evidence>
<keyword evidence="6" id="KW-1185">Reference proteome</keyword>
<keyword evidence="3" id="KW-0804">Transcription</keyword>
<dbReference type="SMART" id="SM00345">
    <property type="entry name" value="HTH_GNTR"/>
    <property type="match status" value="1"/>
</dbReference>
<dbReference type="EMBL" id="JBBUTH010000003">
    <property type="protein sequence ID" value="MEK8049929.1"/>
    <property type="molecule type" value="Genomic_DNA"/>
</dbReference>
<organism evidence="5 6">
    <name type="scientific">Pseudaquabacterium inlustre</name>
    <dbReference type="NCBI Taxonomy" id="2984192"/>
    <lineage>
        <taxon>Bacteria</taxon>
        <taxon>Pseudomonadati</taxon>
        <taxon>Pseudomonadota</taxon>
        <taxon>Betaproteobacteria</taxon>
        <taxon>Burkholderiales</taxon>
        <taxon>Sphaerotilaceae</taxon>
        <taxon>Pseudaquabacterium</taxon>
    </lineage>
</organism>
<evidence type="ECO:0000256" key="3">
    <source>
        <dbReference type="ARBA" id="ARBA00023163"/>
    </source>
</evidence>
<dbReference type="InterPro" id="IPR000524">
    <property type="entry name" value="Tscrpt_reg_HTH_GntR"/>
</dbReference>
<gene>
    <name evidence="5" type="ORF">AACH10_06745</name>
</gene>
<evidence type="ECO:0000313" key="5">
    <source>
        <dbReference type="EMBL" id="MEK8049929.1"/>
    </source>
</evidence>
<keyword evidence="1" id="KW-0805">Transcription regulation</keyword>
<keyword evidence="2" id="KW-0238">DNA-binding</keyword>
<evidence type="ECO:0000313" key="6">
    <source>
        <dbReference type="Proteomes" id="UP001365405"/>
    </source>
</evidence>
<comment type="caution">
    <text evidence="5">The sequence shown here is derived from an EMBL/GenBank/DDBJ whole genome shotgun (WGS) entry which is preliminary data.</text>
</comment>
<dbReference type="PANTHER" id="PTHR38445">
    <property type="entry name" value="HTH-TYPE TRANSCRIPTIONAL REPRESSOR YTRA"/>
    <property type="match status" value="1"/>
</dbReference>
<name>A0ABU9CDG1_9BURK</name>
<feature type="domain" description="HTH gntR-type" evidence="4">
    <location>
        <begin position="13"/>
        <end position="81"/>
    </location>
</feature>
<dbReference type="Proteomes" id="UP001365405">
    <property type="component" value="Unassembled WGS sequence"/>
</dbReference>
<dbReference type="InterPro" id="IPR036390">
    <property type="entry name" value="WH_DNA-bd_sf"/>
</dbReference>
<dbReference type="Pfam" id="PF00392">
    <property type="entry name" value="GntR"/>
    <property type="match status" value="1"/>
</dbReference>
<protein>
    <submittedName>
        <fullName evidence="5">GntR family transcriptional regulator</fullName>
    </submittedName>
</protein>